<evidence type="ECO:0000313" key="3">
    <source>
        <dbReference type="Proteomes" id="UP001460072"/>
    </source>
</evidence>
<dbReference type="Pfam" id="PF20376">
    <property type="entry name" value="DUF6671"/>
    <property type="match status" value="1"/>
</dbReference>
<proteinExistence type="predicted"/>
<dbReference type="InterPro" id="IPR046612">
    <property type="entry name" value="DUF6671"/>
</dbReference>
<keyword evidence="3" id="KW-1185">Reference proteome</keyword>
<protein>
    <submittedName>
        <fullName evidence="2">DUF6671 family protein</fullName>
    </submittedName>
</protein>
<reference evidence="2 3" key="1">
    <citation type="submission" date="2024-03" db="EMBL/GenBank/DDBJ databases">
        <title>Two novel species of the genus Flavobacterium exhibiting potentially degradation of complex polysaccharides.</title>
        <authorList>
            <person name="Lian X."/>
        </authorList>
    </citation>
    <scope>NUCLEOTIDE SEQUENCE [LARGE SCALE GENOMIC DNA]</scope>
    <source>
        <strain evidence="3">j3</strain>
    </source>
</reference>
<evidence type="ECO:0000259" key="1">
    <source>
        <dbReference type="Pfam" id="PF20376"/>
    </source>
</evidence>
<sequence length="280" mass="31447">MEIFEGRKLVIATKHHKESVIAPILEANLKVKCFVPHDFDTDTLGTFTGEIERKNDALSTARQKCLLAMEQSNCDLGIASEGSFGPHPTIFIAHADDEFLIFIDKKYNLEIIVRELSLDTNFNAATINSFQNLVDLVKNVGFPEHAVILKSTAPNDNLVVKGIQSWELLEKSFHKLTTNNSQVAVETDMRALFNPTRMKVIEKATEKLVEKIKSLCPECKTPGFGVVNSKSGLPCEWCGLPTNSTKSHVYQCQSCNFEQEKMFPNDKKTEDPMYCDRCNP</sequence>
<evidence type="ECO:0000313" key="2">
    <source>
        <dbReference type="EMBL" id="MEM0542369.1"/>
    </source>
</evidence>
<dbReference type="Proteomes" id="UP001460072">
    <property type="component" value="Unassembled WGS sequence"/>
</dbReference>
<feature type="domain" description="DUF6671" evidence="1">
    <location>
        <begin position="64"/>
        <end position="280"/>
    </location>
</feature>
<dbReference type="EMBL" id="JBCGDO010000007">
    <property type="protein sequence ID" value="MEM0542369.1"/>
    <property type="molecule type" value="Genomic_DNA"/>
</dbReference>
<comment type="caution">
    <text evidence="2">The sequence shown here is derived from an EMBL/GenBank/DDBJ whole genome shotgun (WGS) entry which is preliminary data.</text>
</comment>
<organism evidence="2 3">
    <name type="scientific">Flavobacterium aureirubrum</name>
    <dbReference type="NCBI Taxonomy" id="3133147"/>
    <lineage>
        <taxon>Bacteria</taxon>
        <taxon>Pseudomonadati</taxon>
        <taxon>Bacteroidota</taxon>
        <taxon>Flavobacteriia</taxon>
        <taxon>Flavobacteriales</taxon>
        <taxon>Flavobacteriaceae</taxon>
        <taxon>Flavobacterium</taxon>
    </lineage>
</organism>
<gene>
    <name evidence="2" type="ORF">WFZ85_07050</name>
</gene>
<name>A0ABU9N3S0_9FLAO</name>
<dbReference type="RefSeq" id="WP_342695590.1">
    <property type="nucleotide sequence ID" value="NZ_JBCGDO010000007.1"/>
</dbReference>
<accession>A0ABU9N3S0</accession>